<keyword evidence="11" id="KW-1185">Reference proteome</keyword>
<keyword evidence="2" id="KW-1003">Cell membrane</keyword>
<comment type="subcellular location">
    <subcellularLocation>
        <location evidence="1">Cell membrane</location>
        <topology evidence="1">Multi-pass membrane protein</topology>
    </subcellularLocation>
</comment>
<keyword evidence="3" id="KW-0328">Glycosyltransferase</keyword>
<evidence type="ECO:0000313" key="10">
    <source>
        <dbReference type="EMBL" id="MBB3957702.1"/>
    </source>
</evidence>
<dbReference type="InterPro" id="IPR050297">
    <property type="entry name" value="LipidA_mod_glycosyltrf_83"/>
</dbReference>
<feature type="transmembrane region" description="Helical" evidence="8">
    <location>
        <begin position="39"/>
        <end position="55"/>
    </location>
</feature>
<accession>A0A7W6GA39</accession>
<evidence type="ECO:0000256" key="8">
    <source>
        <dbReference type="SAM" id="Phobius"/>
    </source>
</evidence>
<sequence>MKSLIFQAEVGALSSTMVTISPGNTRKSTLDGVAAKLPGWWPFALITLLCILLRLPTFGNPMLDYDEQLYLVVGDRILHGQLPYVDLWDRKPIGLFLFYAGVRLLGGGGIIQYQLMAALCVAVTSSVIWSIVRRSAGMLQGFVAALAYVLLLNVLSGMGGQTPVIYNALTACAVRAAFRSNDTQRRSRIVGLALTAMALMGVAIQFKYMPVVEGIFLGIWFLWRLRRADMPLRRLILVAFAMITVALLPTIAAFAYYAWIGHLDAFIQANFISVFHRKPFPVETRLLQIKFVLAKAICVIAPAPMALILRWRQRAVGNPQDFWLLAGWTLSAVAGFSMLGDFYDFYFITVLPPLCIVVAPLVRGGRMGFFISCMLCLWPALLTPSNYFKTSAYEQAARQLTQAITPYVTHRCLYVYDGPTILYLLTGACSSSRYIYPDHLTNPTETPALGVDAAAEEARLLASRPGAIITADRPLVPRVDPVTQKLVQRALARDYVLVARVSVIERVIYVWALKDLHPSRTVRIADPGAAIPE</sequence>
<name>A0A7W6GA39_9SPHN</name>
<evidence type="ECO:0000256" key="7">
    <source>
        <dbReference type="ARBA" id="ARBA00023136"/>
    </source>
</evidence>
<dbReference type="AlphaFoldDB" id="A0A7W6GA39"/>
<dbReference type="Pfam" id="PF13231">
    <property type="entry name" value="PMT_2"/>
    <property type="match status" value="1"/>
</dbReference>
<feature type="transmembrane region" description="Helical" evidence="8">
    <location>
        <begin position="190"/>
        <end position="223"/>
    </location>
</feature>
<gene>
    <name evidence="10" type="ORF">GGR38_004677</name>
</gene>
<dbReference type="PANTHER" id="PTHR33908:SF3">
    <property type="entry name" value="UNDECAPRENYL PHOSPHATE-ALPHA-4-AMINO-4-DEOXY-L-ARABINOSE ARABINOSYL TRANSFERASE"/>
    <property type="match status" value="1"/>
</dbReference>
<feature type="transmembrane region" description="Helical" evidence="8">
    <location>
        <begin position="345"/>
        <end position="362"/>
    </location>
</feature>
<feature type="transmembrane region" description="Helical" evidence="8">
    <location>
        <begin position="113"/>
        <end position="132"/>
    </location>
</feature>
<dbReference type="PANTHER" id="PTHR33908">
    <property type="entry name" value="MANNOSYLTRANSFERASE YKCB-RELATED"/>
    <property type="match status" value="1"/>
</dbReference>
<dbReference type="EMBL" id="JACIDX010000031">
    <property type="protein sequence ID" value="MBB3957702.1"/>
    <property type="molecule type" value="Genomic_DNA"/>
</dbReference>
<evidence type="ECO:0000256" key="1">
    <source>
        <dbReference type="ARBA" id="ARBA00004651"/>
    </source>
</evidence>
<protein>
    <recommendedName>
        <fullName evidence="9">Glycosyltransferase RgtA/B/C/D-like domain-containing protein</fullName>
    </recommendedName>
</protein>
<evidence type="ECO:0000256" key="5">
    <source>
        <dbReference type="ARBA" id="ARBA00022692"/>
    </source>
</evidence>
<feature type="transmembrane region" description="Helical" evidence="8">
    <location>
        <begin position="138"/>
        <end position="155"/>
    </location>
</feature>
<dbReference type="Proteomes" id="UP000548867">
    <property type="component" value="Unassembled WGS sequence"/>
</dbReference>
<evidence type="ECO:0000256" key="2">
    <source>
        <dbReference type="ARBA" id="ARBA00022475"/>
    </source>
</evidence>
<feature type="transmembrane region" description="Helical" evidence="8">
    <location>
        <begin position="235"/>
        <end position="259"/>
    </location>
</feature>
<evidence type="ECO:0000256" key="4">
    <source>
        <dbReference type="ARBA" id="ARBA00022679"/>
    </source>
</evidence>
<dbReference type="GO" id="GO:0010041">
    <property type="term" value="P:response to iron(III) ion"/>
    <property type="evidence" value="ECO:0007669"/>
    <property type="project" value="TreeGrafter"/>
</dbReference>
<organism evidence="10 11">
    <name type="scientific">Novosphingobium sediminicola</name>
    <dbReference type="NCBI Taxonomy" id="563162"/>
    <lineage>
        <taxon>Bacteria</taxon>
        <taxon>Pseudomonadati</taxon>
        <taxon>Pseudomonadota</taxon>
        <taxon>Alphaproteobacteria</taxon>
        <taxon>Sphingomonadales</taxon>
        <taxon>Sphingomonadaceae</taxon>
        <taxon>Novosphingobium</taxon>
    </lineage>
</organism>
<feature type="domain" description="Glycosyltransferase RgtA/B/C/D-like" evidence="9">
    <location>
        <begin position="91"/>
        <end position="245"/>
    </location>
</feature>
<feature type="transmembrane region" description="Helical" evidence="8">
    <location>
        <begin position="369"/>
        <end position="388"/>
    </location>
</feature>
<keyword evidence="6 8" id="KW-1133">Transmembrane helix</keyword>
<dbReference type="GO" id="GO:0009103">
    <property type="term" value="P:lipopolysaccharide biosynthetic process"/>
    <property type="evidence" value="ECO:0007669"/>
    <property type="project" value="UniProtKB-ARBA"/>
</dbReference>
<keyword evidence="7 8" id="KW-0472">Membrane</keyword>
<evidence type="ECO:0000256" key="6">
    <source>
        <dbReference type="ARBA" id="ARBA00022989"/>
    </source>
</evidence>
<evidence type="ECO:0000313" key="11">
    <source>
        <dbReference type="Proteomes" id="UP000548867"/>
    </source>
</evidence>
<reference evidence="10 11" key="1">
    <citation type="submission" date="2020-08" db="EMBL/GenBank/DDBJ databases">
        <title>Genomic Encyclopedia of Type Strains, Phase IV (KMG-IV): sequencing the most valuable type-strain genomes for metagenomic binning, comparative biology and taxonomic classification.</title>
        <authorList>
            <person name="Goeker M."/>
        </authorList>
    </citation>
    <scope>NUCLEOTIDE SEQUENCE [LARGE SCALE GENOMIC DNA]</scope>
    <source>
        <strain evidence="10 11">DSM 27057</strain>
    </source>
</reference>
<dbReference type="InterPro" id="IPR038731">
    <property type="entry name" value="RgtA/B/C-like"/>
</dbReference>
<comment type="caution">
    <text evidence="10">The sequence shown here is derived from an EMBL/GenBank/DDBJ whole genome shotgun (WGS) entry which is preliminary data.</text>
</comment>
<keyword evidence="4" id="KW-0808">Transferase</keyword>
<feature type="transmembrane region" description="Helical" evidence="8">
    <location>
        <begin position="321"/>
        <end position="339"/>
    </location>
</feature>
<evidence type="ECO:0000256" key="3">
    <source>
        <dbReference type="ARBA" id="ARBA00022676"/>
    </source>
</evidence>
<feature type="transmembrane region" description="Helical" evidence="8">
    <location>
        <begin position="287"/>
        <end position="309"/>
    </location>
</feature>
<dbReference type="GO" id="GO:0005886">
    <property type="term" value="C:plasma membrane"/>
    <property type="evidence" value="ECO:0007669"/>
    <property type="project" value="UniProtKB-SubCell"/>
</dbReference>
<dbReference type="GO" id="GO:0016763">
    <property type="term" value="F:pentosyltransferase activity"/>
    <property type="evidence" value="ECO:0007669"/>
    <property type="project" value="TreeGrafter"/>
</dbReference>
<proteinExistence type="predicted"/>
<evidence type="ECO:0000259" key="9">
    <source>
        <dbReference type="Pfam" id="PF13231"/>
    </source>
</evidence>
<keyword evidence="5 8" id="KW-0812">Transmembrane</keyword>